<dbReference type="SMART" id="SM00346">
    <property type="entry name" value="HTH_ICLR"/>
    <property type="match status" value="1"/>
</dbReference>
<sequence length="284" mass="31748">MSDHQNDTTAEQDDPLIEEAAAQPGPTPKIKEDRHFVTALARGLEVLRCFRSSDKMLSNQELARRCNLPKSTISRLTYTLTKLGFLDFVEETGRYRLGSATLSLGSTMLARMDVRQVARPLMQDLADYSQAMVSLGTRDRLSMIYVENCRSQSALTLSLDVGSRIPLATTAMGRAYLAACSETERHDLMDRIRELDELAWPRIRHGIETAMQQYRELGVCCSFGEWQKDVNAIAIAFRPEGGRTLMAINCGGPAFHLSPQYLLDEVRPRLVALGARLERSAGQH</sequence>
<dbReference type="SUPFAM" id="SSF46785">
    <property type="entry name" value="Winged helix' DNA-binding domain"/>
    <property type="match status" value="1"/>
</dbReference>
<feature type="domain" description="IclR-ED" evidence="6">
    <location>
        <begin position="100"/>
        <end position="283"/>
    </location>
</feature>
<evidence type="ECO:0000256" key="3">
    <source>
        <dbReference type="ARBA" id="ARBA00023163"/>
    </source>
</evidence>
<feature type="region of interest" description="Disordered" evidence="4">
    <location>
        <begin position="1"/>
        <end position="30"/>
    </location>
</feature>
<organism evidence="7 8">
    <name type="scientific">Caldimonas mangrovi</name>
    <dbReference type="NCBI Taxonomy" id="2944811"/>
    <lineage>
        <taxon>Bacteria</taxon>
        <taxon>Pseudomonadati</taxon>
        <taxon>Pseudomonadota</taxon>
        <taxon>Betaproteobacteria</taxon>
        <taxon>Burkholderiales</taxon>
        <taxon>Sphaerotilaceae</taxon>
        <taxon>Caldimonas</taxon>
    </lineage>
</organism>
<keyword evidence="2" id="KW-0238">DNA-binding</keyword>
<proteinExistence type="predicted"/>
<accession>A0ABT0YGT0</accession>
<dbReference type="Pfam" id="PF09339">
    <property type="entry name" value="HTH_IclR"/>
    <property type="match status" value="1"/>
</dbReference>
<evidence type="ECO:0000259" key="6">
    <source>
        <dbReference type="PROSITE" id="PS51078"/>
    </source>
</evidence>
<gene>
    <name evidence="7" type="ORF">M8A51_00185</name>
</gene>
<dbReference type="InterPro" id="IPR014757">
    <property type="entry name" value="Tscrpt_reg_IclR_C"/>
</dbReference>
<dbReference type="InterPro" id="IPR036388">
    <property type="entry name" value="WH-like_DNA-bd_sf"/>
</dbReference>
<evidence type="ECO:0000313" key="7">
    <source>
        <dbReference type="EMBL" id="MCM5677946.1"/>
    </source>
</evidence>
<comment type="caution">
    <text evidence="7">The sequence shown here is derived from an EMBL/GenBank/DDBJ whole genome shotgun (WGS) entry which is preliminary data.</text>
</comment>
<dbReference type="RefSeq" id="WP_251776073.1">
    <property type="nucleotide sequence ID" value="NZ_JAMKFE010000001.1"/>
</dbReference>
<reference evidence="7" key="1">
    <citation type="submission" date="2022-05" db="EMBL/GenBank/DDBJ databases">
        <title>Schlegelella sp. nov., isolated from mangrove soil.</title>
        <authorList>
            <person name="Liu Y."/>
            <person name="Ge X."/>
            <person name="Liu W."/>
        </authorList>
    </citation>
    <scope>NUCLEOTIDE SEQUENCE</scope>
    <source>
        <strain evidence="7">S2-27</strain>
    </source>
</reference>
<dbReference type="EMBL" id="JAMKFE010000001">
    <property type="protein sequence ID" value="MCM5677946.1"/>
    <property type="molecule type" value="Genomic_DNA"/>
</dbReference>
<feature type="domain" description="HTH iclR-type" evidence="5">
    <location>
        <begin position="37"/>
        <end position="99"/>
    </location>
</feature>
<dbReference type="SUPFAM" id="SSF55781">
    <property type="entry name" value="GAF domain-like"/>
    <property type="match status" value="1"/>
</dbReference>
<dbReference type="PANTHER" id="PTHR30136:SF33">
    <property type="entry name" value="TRANSCRIPTIONAL REGULATORY PROTEIN"/>
    <property type="match status" value="1"/>
</dbReference>
<dbReference type="PROSITE" id="PS51078">
    <property type="entry name" value="ICLR_ED"/>
    <property type="match status" value="1"/>
</dbReference>
<dbReference type="PANTHER" id="PTHR30136">
    <property type="entry name" value="HELIX-TURN-HELIX TRANSCRIPTIONAL REGULATOR, ICLR FAMILY"/>
    <property type="match status" value="1"/>
</dbReference>
<evidence type="ECO:0000313" key="8">
    <source>
        <dbReference type="Proteomes" id="UP001165541"/>
    </source>
</evidence>
<evidence type="ECO:0000256" key="1">
    <source>
        <dbReference type="ARBA" id="ARBA00023015"/>
    </source>
</evidence>
<keyword evidence="1" id="KW-0805">Transcription regulation</keyword>
<evidence type="ECO:0000256" key="4">
    <source>
        <dbReference type="SAM" id="MobiDB-lite"/>
    </source>
</evidence>
<protein>
    <submittedName>
        <fullName evidence="7">IclR family transcriptional regulator</fullName>
    </submittedName>
</protein>
<dbReference type="Gene3D" id="3.30.450.40">
    <property type="match status" value="1"/>
</dbReference>
<evidence type="ECO:0000259" key="5">
    <source>
        <dbReference type="PROSITE" id="PS51077"/>
    </source>
</evidence>
<dbReference type="InterPro" id="IPR050707">
    <property type="entry name" value="HTH_MetabolicPath_Reg"/>
</dbReference>
<dbReference type="InterPro" id="IPR029016">
    <property type="entry name" value="GAF-like_dom_sf"/>
</dbReference>
<keyword evidence="8" id="KW-1185">Reference proteome</keyword>
<dbReference type="PROSITE" id="PS51077">
    <property type="entry name" value="HTH_ICLR"/>
    <property type="match status" value="1"/>
</dbReference>
<dbReference type="Pfam" id="PF01614">
    <property type="entry name" value="IclR_C"/>
    <property type="match status" value="1"/>
</dbReference>
<dbReference type="Proteomes" id="UP001165541">
    <property type="component" value="Unassembled WGS sequence"/>
</dbReference>
<evidence type="ECO:0000256" key="2">
    <source>
        <dbReference type="ARBA" id="ARBA00023125"/>
    </source>
</evidence>
<keyword evidence="3" id="KW-0804">Transcription</keyword>
<name>A0ABT0YGT0_9BURK</name>
<dbReference type="InterPro" id="IPR005471">
    <property type="entry name" value="Tscrpt_reg_IclR_N"/>
</dbReference>
<dbReference type="Gene3D" id="1.10.10.10">
    <property type="entry name" value="Winged helix-like DNA-binding domain superfamily/Winged helix DNA-binding domain"/>
    <property type="match status" value="1"/>
</dbReference>
<dbReference type="InterPro" id="IPR036390">
    <property type="entry name" value="WH_DNA-bd_sf"/>
</dbReference>